<proteinExistence type="inferred from homology"/>
<evidence type="ECO:0000256" key="9">
    <source>
        <dbReference type="SAM" id="SignalP"/>
    </source>
</evidence>
<feature type="active site" description="Charge relay system" evidence="5">
    <location>
        <position position="169"/>
    </location>
</feature>
<dbReference type="PROSITE" id="PS00136">
    <property type="entry name" value="SUBTILASE_ASP"/>
    <property type="match status" value="1"/>
</dbReference>
<dbReference type="InterPro" id="IPR000601">
    <property type="entry name" value="PKD_dom"/>
</dbReference>
<dbReference type="InterPro" id="IPR015500">
    <property type="entry name" value="Peptidase_S8_subtilisin-rel"/>
</dbReference>
<keyword evidence="4 5" id="KW-0720">Serine protease</keyword>
<comment type="similarity">
    <text evidence="1 5 6">Belongs to the peptidase S8 family.</text>
</comment>
<feature type="active site" description="Charge relay system" evidence="5">
    <location>
        <position position="427"/>
    </location>
</feature>
<dbReference type="Gene3D" id="2.60.40.10">
    <property type="entry name" value="Immunoglobulins"/>
    <property type="match status" value="1"/>
</dbReference>
<dbReference type="InterPro" id="IPR022398">
    <property type="entry name" value="Peptidase_S8_His-AS"/>
</dbReference>
<dbReference type="InterPro" id="IPR034176">
    <property type="entry name" value="Peptidases_S8_13"/>
</dbReference>
<feature type="signal peptide" evidence="9">
    <location>
        <begin position="1"/>
        <end position="22"/>
    </location>
</feature>
<evidence type="ECO:0000256" key="5">
    <source>
        <dbReference type="PROSITE-ProRule" id="PRU01240"/>
    </source>
</evidence>
<dbReference type="GO" id="GO:0016787">
    <property type="term" value="F:hydrolase activity"/>
    <property type="evidence" value="ECO:0007669"/>
    <property type="project" value="UniProtKB-KW"/>
</dbReference>
<dbReference type="Pfam" id="PF00082">
    <property type="entry name" value="Peptidase_S8"/>
    <property type="match status" value="1"/>
</dbReference>
<feature type="active site" description="Charge relay system" evidence="5">
    <location>
        <position position="239"/>
    </location>
</feature>
<evidence type="ECO:0000313" key="12">
    <source>
        <dbReference type="Proteomes" id="UP001595904"/>
    </source>
</evidence>
<feature type="compositionally biased region" description="Low complexity" evidence="7">
    <location>
        <begin position="618"/>
        <end position="636"/>
    </location>
</feature>
<keyword evidence="8" id="KW-0812">Transmembrane</keyword>
<keyword evidence="9" id="KW-0732">Signal</keyword>
<protein>
    <submittedName>
        <fullName evidence="11">S8 family peptidase</fullName>
        <ecNumber evidence="11">3.4.-.-</ecNumber>
    </submittedName>
</protein>
<evidence type="ECO:0000256" key="1">
    <source>
        <dbReference type="ARBA" id="ARBA00011073"/>
    </source>
</evidence>
<dbReference type="InterPro" id="IPR035986">
    <property type="entry name" value="PKD_dom_sf"/>
</dbReference>
<dbReference type="PROSITE" id="PS00138">
    <property type="entry name" value="SUBTILASE_SER"/>
    <property type="match status" value="1"/>
</dbReference>
<dbReference type="Pfam" id="PF22352">
    <property type="entry name" value="K319L-like_PKD"/>
    <property type="match status" value="1"/>
</dbReference>
<dbReference type="RefSeq" id="WP_380601250.1">
    <property type="nucleotide sequence ID" value="NZ_JBHSDU010000014.1"/>
</dbReference>
<dbReference type="Gene3D" id="3.40.50.200">
    <property type="entry name" value="Peptidase S8/S53 domain"/>
    <property type="match status" value="1"/>
</dbReference>
<dbReference type="InterPro" id="IPR013783">
    <property type="entry name" value="Ig-like_fold"/>
</dbReference>
<dbReference type="PROSITE" id="PS51892">
    <property type="entry name" value="SUBTILASE"/>
    <property type="match status" value="1"/>
</dbReference>
<dbReference type="CDD" id="cd07496">
    <property type="entry name" value="Peptidases_S8_13"/>
    <property type="match status" value="1"/>
</dbReference>
<keyword evidence="8" id="KW-0472">Membrane</keyword>
<dbReference type="InterPro" id="IPR023827">
    <property type="entry name" value="Peptidase_S8_Asp-AS"/>
</dbReference>
<dbReference type="PANTHER" id="PTHR43806">
    <property type="entry name" value="PEPTIDASE S8"/>
    <property type="match status" value="1"/>
</dbReference>
<name>A0ABV8SX03_9GAMM</name>
<dbReference type="EC" id="3.4.-.-" evidence="11"/>
<dbReference type="PROSITE" id="PS50093">
    <property type="entry name" value="PKD"/>
    <property type="match status" value="1"/>
</dbReference>
<keyword evidence="8" id="KW-1133">Transmembrane helix</keyword>
<reference evidence="12" key="1">
    <citation type="journal article" date="2019" name="Int. J. Syst. Evol. Microbiol.">
        <title>The Global Catalogue of Microorganisms (GCM) 10K type strain sequencing project: providing services to taxonomists for standard genome sequencing and annotation.</title>
        <authorList>
            <consortium name="The Broad Institute Genomics Platform"/>
            <consortium name="The Broad Institute Genome Sequencing Center for Infectious Disease"/>
            <person name="Wu L."/>
            <person name="Ma J."/>
        </authorList>
    </citation>
    <scope>NUCLEOTIDE SEQUENCE [LARGE SCALE GENOMIC DNA]</scope>
    <source>
        <strain evidence="12">CGMCC 1.10759</strain>
    </source>
</reference>
<dbReference type="PRINTS" id="PR00723">
    <property type="entry name" value="SUBTILISIN"/>
</dbReference>
<dbReference type="PANTHER" id="PTHR43806:SF11">
    <property type="entry name" value="CEREVISIN-RELATED"/>
    <property type="match status" value="1"/>
</dbReference>
<feature type="domain" description="PKD" evidence="10">
    <location>
        <begin position="512"/>
        <end position="603"/>
    </location>
</feature>
<evidence type="ECO:0000256" key="6">
    <source>
        <dbReference type="RuleBase" id="RU003355"/>
    </source>
</evidence>
<comment type="caution">
    <text evidence="11">The sequence shown here is derived from an EMBL/GenBank/DDBJ whole genome shotgun (WGS) entry which is preliminary data.</text>
</comment>
<dbReference type="InterPro" id="IPR023828">
    <property type="entry name" value="Peptidase_S8_Ser-AS"/>
</dbReference>
<accession>A0ABV8SX03</accession>
<keyword evidence="3 5" id="KW-0378">Hydrolase</keyword>
<keyword evidence="12" id="KW-1185">Reference proteome</keyword>
<dbReference type="PROSITE" id="PS00137">
    <property type="entry name" value="SUBTILASE_HIS"/>
    <property type="match status" value="1"/>
</dbReference>
<dbReference type="EMBL" id="JBHSDU010000014">
    <property type="protein sequence ID" value="MFC4312131.1"/>
    <property type="molecule type" value="Genomic_DNA"/>
</dbReference>
<gene>
    <name evidence="11" type="ORF">ACFPN2_23825</name>
</gene>
<sequence length="692" mass="69784">MRFSHILLSLSVAVFISFSVAAAEYNPARKQPASASAGSKRVIVRFSAGGTSGSAQAKSANSTIAALAGRNKLTLQQTRQIASNLHVMQFESETSGESLDESLARLRADSAVEYAEPDQLRYPHAVPNDPLYSGQWYLQNASSTPAAINAEGAWDVTTGNSGVVIAVLDTGVLFSHPDLLSTTASGRLLPGYDFISDTSVANDGNGRDADPTDPGDWVTTAEANSPAFSDCTVSDSSWHGTRVAGILGALTNNSTGVSGITWSSSILPVRVLGKCGGYDSDILAGMLWVGGIHVDGVPDNPNPAKIENLSLGATGTSCPASYQDVVDQLTAAGVLVVASAGNEGGPVDVPARCDGVAAIAGLRHAGTKVGFSSLGTEIKLGAPGGNCVNTAAGLPCLYSIDTTYNLGATTAGTHAYTDQSNTNVGTSFSAPIISGIAGLMVSANANLNSIQLISRLQEGATKPFPVSSAANIPQCHVPTSAIDLQTGECNCTTQTCGAGMANANGAVQAALRPIAAVTTPVSVSAGQSLTLRGAGSAAACNYTVASYAWTVVSGSVSIVGSSTDTATVIAPSSGSYTVRLTVTDNMGRQDTADVVVSSSAATTTAPSSAGTNACASGSSTPAPITEAPSTPAASSNSGGGGGGAIGLITLLAVASFLGFRRRFQSTSAFALVVFEDQAQMPHAADDRVADQG</sequence>
<feature type="region of interest" description="Disordered" evidence="7">
    <location>
        <begin position="603"/>
        <end position="638"/>
    </location>
</feature>
<evidence type="ECO:0000259" key="10">
    <source>
        <dbReference type="PROSITE" id="PS50093"/>
    </source>
</evidence>
<evidence type="ECO:0000313" key="11">
    <source>
        <dbReference type="EMBL" id="MFC4312131.1"/>
    </source>
</evidence>
<dbReference type="SUPFAM" id="SSF49299">
    <property type="entry name" value="PKD domain"/>
    <property type="match status" value="1"/>
</dbReference>
<feature type="transmembrane region" description="Helical" evidence="8">
    <location>
        <begin position="638"/>
        <end position="659"/>
    </location>
</feature>
<evidence type="ECO:0000256" key="8">
    <source>
        <dbReference type="SAM" id="Phobius"/>
    </source>
</evidence>
<feature type="chain" id="PRO_5047264140" evidence="9">
    <location>
        <begin position="23"/>
        <end position="692"/>
    </location>
</feature>
<dbReference type="InterPro" id="IPR050131">
    <property type="entry name" value="Peptidase_S8_subtilisin-like"/>
</dbReference>
<evidence type="ECO:0000256" key="2">
    <source>
        <dbReference type="ARBA" id="ARBA00022670"/>
    </source>
</evidence>
<dbReference type="Proteomes" id="UP001595904">
    <property type="component" value="Unassembled WGS sequence"/>
</dbReference>
<evidence type="ECO:0000256" key="3">
    <source>
        <dbReference type="ARBA" id="ARBA00022801"/>
    </source>
</evidence>
<dbReference type="InterPro" id="IPR000209">
    <property type="entry name" value="Peptidase_S8/S53_dom"/>
</dbReference>
<organism evidence="11 12">
    <name type="scientific">Steroidobacter flavus</name>
    <dbReference type="NCBI Taxonomy" id="1842136"/>
    <lineage>
        <taxon>Bacteria</taxon>
        <taxon>Pseudomonadati</taxon>
        <taxon>Pseudomonadota</taxon>
        <taxon>Gammaproteobacteria</taxon>
        <taxon>Steroidobacterales</taxon>
        <taxon>Steroidobacteraceae</taxon>
        <taxon>Steroidobacter</taxon>
    </lineage>
</organism>
<dbReference type="InterPro" id="IPR036852">
    <property type="entry name" value="Peptidase_S8/S53_dom_sf"/>
</dbReference>
<evidence type="ECO:0000256" key="4">
    <source>
        <dbReference type="ARBA" id="ARBA00022825"/>
    </source>
</evidence>
<evidence type="ECO:0000256" key="7">
    <source>
        <dbReference type="SAM" id="MobiDB-lite"/>
    </source>
</evidence>
<dbReference type="SUPFAM" id="SSF52743">
    <property type="entry name" value="Subtilisin-like"/>
    <property type="match status" value="1"/>
</dbReference>
<keyword evidence="2 5" id="KW-0645">Protease</keyword>